<dbReference type="Gene3D" id="3.30.420.10">
    <property type="entry name" value="Ribonuclease H-like superfamily/Ribonuclease H"/>
    <property type="match status" value="1"/>
</dbReference>
<sequence length="868" mass="97877">MNEESAEILSATLGLVERVAGSDEDREGENCEQLRVIDNAINFGPTSNNSKENISAPFTLPTPINQPNMESFHPHAANSTRAMFGDITNVTPEFKPKISNGGAKWKRLAQAQSAPHSNLVAPLPLKHNNPNALVDGSSTNAWRLTGFYGAPETHRCEESWNLLRSLNNQSSLSWLCFGDFNEIVRRAELRGHRTRNENQMQGFRDVINDCGFIDLGHRGSEFTWCNNRKGLSTTWLRLDRAMANNDWLLRFNINIVHHLESSASDHKPLLVDCHPMPTQDQKHKLFRFEDVWHSNQGCEETINASWTSTPSFSSTSKMAKVEEKITRCRYELLKWSRPFTSVEVKDALNQMAPLKAPGSNGFSPIFYESYWHVVGQDVTEAVLSCLNSGTLLSSINHTFVTLIPKVKNPKKVIEYRPISLCNVVYKLILKVLANRLKLVLPHVISNTQSAFVPSHLITNNILVAFETLHHMHNQRGERTRSMALKLDMSKAYDKVESSFLQQVMIRMGFDPKWVSLIMECVSTVSYSLLINEGLNGLLTRAVNQGELHGVSICKRSPKLTHLFFADDNLFANFFPTGNILEAQGNPNGSYAWRSILRARDLIIAGSSWRVWDGTQINIKSENWLPESGHRQVLSPLSGLSPDTKVNTLMLGSHPRWNEVLIRQIFLLYDAEAILRIPLSTRAPEDKRYWHEAKNGKYSKRNQTQLNQPSDQYSQIWTQALSYLNEFLEATSKVSPVRPPPVEVKWKPPDQTWYKVNYDGALFQDSNESGIGVVIRDKHGNVIATLSQKISACPSVEMVEALATRRATSFALEIGTTDVEIEGDSTAIVQALRSPDTSHLAYGHVIDDATTLIYSQLSPYFVFAYSKKW</sequence>
<dbReference type="InterPro" id="IPR036397">
    <property type="entry name" value="RNaseH_sf"/>
</dbReference>
<dbReference type="InterPro" id="IPR002156">
    <property type="entry name" value="RNaseH_domain"/>
</dbReference>
<organism evidence="3">
    <name type="scientific">Fagus sylvatica</name>
    <name type="common">Beechnut</name>
    <dbReference type="NCBI Taxonomy" id="28930"/>
    <lineage>
        <taxon>Eukaryota</taxon>
        <taxon>Viridiplantae</taxon>
        <taxon>Streptophyta</taxon>
        <taxon>Embryophyta</taxon>
        <taxon>Tracheophyta</taxon>
        <taxon>Spermatophyta</taxon>
        <taxon>Magnoliopsida</taxon>
        <taxon>eudicotyledons</taxon>
        <taxon>Gunneridae</taxon>
        <taxon>Pentapetalae</taxon>
        <taxon>rosids</taxon>
        <taxon>fabids</taxon>
        <taxon>Fagales</taxon>
        <taxon>Fagaceae</taxon>
        <taxon>Fagus</taxon>
    </lineage>
</organism>
<dbReference type="SUPFAM" id="SSF56219">
    <property type="entry name" value="DNase I-like"/>
    <property type="match status" value="1"/>
</dbReference>
<dbReference type="InterPro" id="IPR044730">
    <property type="entry name" value="RNase_H-like_dom_plant"/>
</dbReference>
<dbReference type="GO" id="GO:0003676">
    <property type="term" value="F:nucleic acid binding"/>
    <property type="evidence" value="ECO:0007669"/>
    <property type="project" value="InterPro"/>
</dbReference>
<reference evidence="3" key="1">
    <citation type="submission" date="2018-02" db="EMBL/GenBank/DDBJ databases">
        <authorList>
            <person name="Cohen D.B."/>
            <person name="Kent A.D."/>
        </authorList>
    </citation>
    <scope>NUCLEOTIDE SEQUENCE</scope>
</reference>
<evidence type="ECO:0000313" key="3">
    <source>
        <dbReference type="EMBL" id="SPD08619.1"/>
    </source>
</evidence>
<dbReference type="Pfam" id="PF13456">
    <property type="entry name" value="RVT_3"/>
    <property type="match status" value="1"/>
</dbReference>
<protein>
    <recommendedName>
        <fullName evidence="4">Reverse transcriptase domain-containing protein</fullName>
    </recommendedName>
</protein>
<dbReference type="PANTHER" id="PTHR46890:SF48">
    <property type="entry name" value="RNA-DIRECTED DNA POLYMERASE"/>
    <property type="match status" value="1"/>
</dbReference>
<evidence type="ECO:0008006" key="4">
    <source>
        <dbReference type="Google" id="ProtNLM"/>
    </source>
</evidence>
<gene>
    <name evidence="3" type="ORF">FSB_LOCUS36501</name>
</gene>
<dbReference type="CDD" id="cd06222">
    <property type="entry name" value="RNase_H_like"/>
    <property type="match status" value="1"/>
</dbReference>
<dbReference type="EMBL" id="OIVN01003075">
    <property type="protein sequence ID" value="SPD08619.1"/>
    <property type="molecule type" value="Genomic_DNA"/>
</dbReference>
<name>A0A2N9HAJ1_FAGSY</name>
<proteinExistence type="predicted"/>
<accession>A0A2N9HAJ1</accession>
<dbReference type="InterPro" id="IPR012337">
    <property type="entry name" value="RNaseH-like_sf"/>
</dbReference>
<dbReference type="InterPro" id="IPR052343">
    <property type="entry name" value="Retrotransposon-Effector_Assoc"/>
</dbReference>
<dbReference type="AlphaFoldDB" id="A0A2N9HAJ1"/>
<evidence type="ECO:0000259" key="1">
    <source>
        <dbReference type="Pfam" id="PF00078"/>
    </source>
</evidence>
<evidence type="ECO:0000259" key="2">
    <source>
        <dbReference type="Pfam" id="PF13456"/>
    </source>
</evidence>
<dbReference type="InterPro" id="IPR036691">
    <property type="entry name" value="Endo/exonu/phosph_ase_sf"/>
</dbReference>
<dbReference type="InterPro" id="IPR000477">
    <property type="entry name" value="RT_dom"/>
</dbReference>
<feature type="domain" description="RNase H type-1" evidence="2">
    <location>
        <begin position="756"/>
        <end position="853"/>
    </location>
</feature>
<dbReference type="SUPFAM" id="SSF53098">
    <property type="entry name" value="Ribonuclease H-like"/>
    <property type="match status" value="1"/>
</dbReference>
<dbReference type="PANTHER" id="PTHR46890">
    <property type="entry name" value="NON-LTR RETROLELEMENT REVERSE TRANSCRIPTASE-LIKE PROTEIN-RELATED"/>
    <property type="match status" value="1"/>
</dbReference>
<feature type="domain" description="Reverse transcriptase" evidence="1">
    <location>
        <begin position="409"/>
        <end position="525"/>
    </location>
</feature>
<dbReference type="GO" id="GO:0004523">
    <property type="term" value="F:RNA-DNA hybrid ribonuclease activity"/>
    <property type="evidence" value="ECO:0007669"/>
    <property type="project" value="InterPro"/>
</dbReference>
<dbReference type="Pfam" id="PF00078">
    <property type="entry name" value="RVT_1"/>
    <property type="match status" value="1"/>
</dbReference>
<dbReference type="Gene3D" id="3.60.10.10">
    <property type="entry name" value="Endonuclease/exonuclease/phosphatase"/>
    <property type="match status" value="1"/>
</dbReference>
<dbReference type="InterPro" id="IPR043502">
    <property type="entry name" value="DNA/RNA_pol_sf"/>
</dbReference>
<dbReference type="SUPFAM" id="SSF56672">
    <property type="entry name" value="DNA/RNA polymerases"/>
    <property type="match status" value="1"/>
</dbReference>
<dbReference type="CDD" id="cd01650">
    <property type="entry name" value="RT_nLTR_like"/>
    <property type="match status" value="1"/>
</dbReference>